<dbReference type="Pfam" id="PF00582">
    <property type="entry name" value="Usp"/>
    <property type="match status" value="1"/>
</dbReference>
<dbReference type="STRING" id="931626.Awo_c04190"/>
<dbReference type="Proteomes" id="UP000007177">
    <property type="component" value="Chromosome"/>
</dbReference>
<feature type="domain" description="UspA" evidence="2">
    <location>
        <begin position="6"/>
        <end position="153"/>
    </location>
</feature>
<dbReference type="CDD" id="cd00293">
    <property type="entry name" value="USP-like"/>
    <property type="match status" value="1"/>
</dbReference>
<dbReference type="InterPro" id="IPR014729">
    <property type="entry name" value="Rossmann-like_a/b/a_fold"/>
</dbReference>
<dbReference type="eggNOG" id="COG0589">
    <property type="taxonomic scope" value="Bacteria"/>
</dbReference>
<dbReference type="PRINTS" id="PR01438">
    <property type="entry name" value="UNVRSLSTRESS"/>
</dbReference>
<evidence type="ECO:0000256" key="1">
    <source>
        <dbReference type="ARBA" id="ARBA00008791"/>
    </source>
</evidence>
<dbReference type="AlphaFoldDB" id="H6LHP1"/>
<dbReference type="InterPro" id="IPR006015">
    <property type="entry name" value="Universal_stress_UspA"/>
</dbReference>
<protein>
    <submittedName>
        <fullName evidence="3">Universal stress protein A</fullName>
    </submittedName>
</protein>
<sequence length="154" mass="16890">MEELPMKKILVPVDGSEISLKAADQAVELAKKFGSEVTFISVVERVVPFYGIGIGAPNISEVEVETEIEKSKLTCYDGLLDFLIEKYKDSGLVLKSKTLQGIIDEEIEDFAKDGQFDLIVMGRKGLSVARRFFAGSTTRKIVDAGPCSVLIVKE</sequence>
<evidence type="ECO:0000313" key="3">
    <source>
        <dbReference type="EMBL" id="AFA47220.1"/>
    </source>
</evidence>
<dbReference type="SUPFAM" id="SSF52402">
    <property type="entry name" value="Adenine nucleotide alpha hydrolases-like"/>
    <property type="match status" value="1"/>
</dbReference>
<reference evidence="3 4" key="2">
    <citation type="journal article" date="2012" name="PLoS ONE">
        <title>An ancient pathway combining carbon dioxide fixation with the generation and utilization of a sodium ion gradient for ATP synthesis.</title>
        <authorList>
            <person name="Poehlein A."/>
            <person name="Schmidt S."/>
            <person name="Kaster A.K."/>
            <person name="Goenrich M."/>
            <person name="Vollmers J."/>
            <person name="Thurmer A."/>
            <person name="Bertsch J."/>
            <person name="Schuchmann K."/>
            <person name="Voigt B."/>
            <person name="Hecker M."/>
            <person name="Daniel R."/>
            <person name="Thauer R.K."/>
            <person name="Gottschalk G."/>
            <person name="Muller V."/>
        </authorList>
    </citation>
    <scope>NUCLEOTIDE SEQUENCE [LARGE SCALE GENOMIC DNA]</scope>
    <source>
        <strain evidence="4">ATCC 29683 / DSM 1030 / JCM 2381 / KCTC 1655 / WB1</strain>
    </source>
</reference>
<gene>
    <name evidence="3" type="primary">uspA</name>
    <name evidence="3" type="ordered locus">Awo_c04190</name>
</gene>
<dbReference type="Gene3D" id="3.40.50.620">
    <property type="entry name" value="HUPs"/>
    <property type="match status" value="1"/>
</dbReference>
<evidence type="ECO:0000259" key="2">
    <source>
        <dbReference type="Pfam" id="PF00582"/>
    </source>
</evidence>
<proteinExistence type="inferred from homology"/>
<dbReference type="KEGG" id="awo:Awo_c04190"/>
<comment type="similarity">
    <text evidence="1">Belongs to the universal stress protein A family.</text>
</comment>
<organism evidence="3 4">
    <name type="scientific">Acetobacterium woodii (strain ATCC 29683 / DSM 1030 / JCM 2381 / KCTC 1655 / WB1)</name>
    <dbReference type="NCBI Taxonomy" id="931626"/>
    <lineage>
        <taxon>Bacteria</taxon>
        <taxon>Bacillati</taxon>
        <taxon>Bacillota</taxon>
        <taxon>Clostridia</taxon>
        <taxon>Eubacteriales</taxon>
        <taxon>Eubacteriaceae</taxon>
        <taxon>Acetobacterium</taxon>
    </lineage>
</organism>
<accession>H6LHP1</accession>
<dbReference type="PANTHER" id="PTHR46268">
    <property type="entry name" value="STRESS RESPONSE PROTEIN NHAX"/>
    <property type="match status" value="1"/>
</dbReference>
<dbReference type="OrthoDB" id="9794782at2"/>
<keyword evidence="4" id="KW-1185">Reference proteome</keyword>
<dbReference type="InterPro" id="IPR006016">
    <property type="entry name" value="UspA"/>
</dbReference>
<dbReference type="EMBL" id="CP002987">
    <property type="protein sequence ID" value="AFA47220.1"/>
    <property type="molecule type" value="Genomic_DNA"/>
</dbReference>
<name>H6LHP1_ACEWD</name>
<dbReference type="HOGENOM" id="CLU_049301_16_5_9"/>
<evidence type="ECO:0000313" key="4">
    <source>
        <dbReference type="Proteomes" id="UP000007177"/>
    </source>
</evidence>
<reference evidence="4" key="1">
    <citation type="submission" date="2011-07" db="EMBL/GenBank/DDBJ databases">
        <title>Complete genome sequence of Acetobacterium woodii.</title>
        <authorList>
            <person name="Poehlein A."/>
            <person name="Schmidt S."/>
            <person name="Kaster A.-K."/>
            <person name="Goenrich M."/>
            <person name="Vollmers J."/>
            <person name="Thuermer A."/>
            <person name="Gottschalk G."/>
            <person name="Thauer R.K."/>
            <person name="Daniel R."/>
            <person name="Mueller V."/>
        </authorList>
    </citation>
    <scope>NUCLEOTIDE SEQUENCE [LARGE SCALE GENOMIC DNA]</scope>
    <source>
        <strain evidence="4">ATCC 29683 / DSM 1030 / JCM 2381 / KCTC 1655 / WB1</strain>
    </source>
</reference>
<dbReference type="PANTHER" id="PTHR46268:SF25">
    <property type="entry name" value="USPA DOMAIN PROTEIN"/>
    <property type="match status" value="1"/>
</dbReference>